<feature type="transmembrane region" description="Helical" evidence="1">
    <location>
        <begin position="141"/>
        <end position="161"/>
    </location>
</feature>
<feature type="transmembrane region" description="Helical" evidence="1">
    <location>
        <begin position="72"/>
        <end position="92"/>
    </location>
</feature>
<dbReference type="Proteomes" id="UP001644719">
    <property type="component" value="Unassembled WGS sequence"/>
</dbReference>
<reference evidence="2 3" key="1">
    <citation type="journal article" date="2020" name="Cell Host Microbe">
        <title>Functional and Genomic Variation between Human-Derived Isolates of Lachnospiraceae Reveals Inter- and Intra-Species Diversity.</title>
        <authorList>
            <person name="Sorbara M.T."/>
            <person name="Littmann E.R."/>
            <person name="Fontana E."/>
            <person name="Moody T.U."/>
            <person name="Kohout C.E."/>
            <person name="Gjonbalaj M."/>
            <person name="Eaton V."/>
            <person name="Seok R."/>
            <person name="Leiner I.M."/>
            <person name="Pamer E.G."/>
        </authorList>
    </citation>
    <scope>NUCLEOTIDE SEQUENCE [LARGE SCALE GENOMIC DNA]</scope>
    <source>
        <strain evidence="2 3">MSK.17.74</strain>
    </source>
</reference>
<sequence>MKKKIILLSVILLLLFLLCYPTEALAAARNGLKLWLETLLPTLLPFMILTGILVHTDWITKILQPTAPFFKVVFGLSPGGAYVFLLGLLTGYPMGAKLTADLYYAGKISRQEAEYLLTFCNNPSPAFLITYVGHICLEGKLHIGFLVGILFLSDMICMCFFRFTVYRKNSLLSFCTPKTSEQEYTSAGLLDFVIMNSFETMAKLGGYILMFSILSAAISHFWYLPAQGKYILLGLIEVTTGLHGLLLSGFSYSLRVLLALCISAFGGFCIMAQTKSVLGKELSLHPYASAKCMNAAVTAALILIFL</sequence>
<evidence type="ECO:0000313" key="3">
    <source>
        <dbReference type="Proteomes" id="UP001644719"/>
    </source>
</evidence>
<dbReference type="EMBL" id="JAAITS010000042">
    <property type="protein sequence ID" value="NSG86519.1"/>
    <property type="molecule type" value="Genomic_DNA"/>
</dbReference>
<evidence type="ECO:0000313" key="2">
    <source>
        <dbReference type="EMBL" id="NSG86519.1"/>
    </source>
</evidence>
<gene>
    <name evidence="2" type="ORF">G5B17_14135</name>
</gene>
<evidence type="ECO:0000256" key="1">
    <source>
        <dbReference type="SAM" id="Phobius"/>
    </source>
</evidence>
<proteinExistence type="predicted"/>
<evidence type="ECO:0008006" key="4">
    <source>
        <dbReference type="Google" id="ProtNLM"/>
    </source>
</evidence>
<feature type="transmembrane region" description="Helical" evidence="1">
    <location>
        <begin position="204"/>
        <end position="224"/>
    </location>
</feature>
<protein>
    <recommendedName>
        <fullName evidence="4">Sporulation integral membrane protein YlbJ</fullName>
    </recommendedName>
</protein>
<keyword evidence="1" id="KW-0812">Transmembrane</keyword>
<keyword evidence="3" id="KW-1185">Reference proteome</keyword>
<comment type="caution">
    <text evidence="2">The sequence shown here is derived from an EMBL/GenBank/DDBJ whole genome shotgun (WGS) entry which is preliminary data.</text>
</comment>
<accession>A0ABX2H8J3</accession>
<organism evidence="2 3">
    <name type="scientific">Blautia faecis</name>
    <dbReference type="NCBI Taxonomy" id="871665"/>
    <lineage>
        <taxon>Bacteria</taxon>
        <taxon>Bacillati</taxon>
        <taxon>Bacillota</taxon>
        <taxon>Clostridia</taxon>
        <taxon>Lachnospirales</taxon>
        <taxon>Lachnospiraceae</taxon>
        <taxon>Blautia</taxon>
    </lineage>
</organism>
<keyword evidence="1" id="KW-0472">Membrane</keyword>
<name>A0ABX2H8J3_9FIRM</name>
<feature type="transmembrane region" description="Helical" evidence="1">
    <location>
        <begin position="256"/>
        <end position="274"/>
    </location>
</feature>
<dbReference type="RefSeq" id="WP_173736054.1">
    <property type="nucleotide sequence ID" value="NZ_JAAITS010000042.1"/>
</dbReference>
<feature type="transmembrane region" description="Helical" evidence="1">
    <location>
        <begin position="42"/>
        <end position="60"/>
    </location>
</feature>
<keyword evidence="1" id="KW-1133">Transmembrane helix</keyword>